<accession>A0A5J4T9S1</accession>
<gene>
    <name evidence="2" type="ORF">EZS28_049899</name>
</gene>
<feature type="non-terminal residue" evidence="2">
    <location>
        <position position="1"/>
    </location>
</feature>
<feature type="compositionally biased region" description="Low complexity" evidence="1">
    <location>
        <begin position="30"/>
        <end position="40"/>
    </location>
</feature>
<dbReference type="AlphaFoldDB" id="A0A5J4T9S1"/>
<dbReference type="EMBL" id="SNRW01036072">
    <property type="protein sequence ID" value="KAA6354573.1"/>
    <property type="molecule type" value="Genomic_DNA"/>
</dbReference>
<feature type="compositionally biased region" description="Basic and acidic residues" evidence="1">
    <location>
        <begin position="14"/>
        <end position="25"/>
    </location>
</feature>
<feature type="region of interest" description="Disordered" evidence="1">
    <location>
        <begin position="1"/>
        <end position="61"/>
    </location>
</feature>
<reference evidence="2 3" key="1">
    <citation type="submission" date="2019-03" db="EMBL/GenBank/DDBJ databases">
        <title>Single cell metagenomics reveals metabolic interactions within the superorganism composed of flagellate Streblomastix strix and complex community of Bacteroidetes bacteria on its surface.</title>
        <authorList>
            <person name="Treitli S.C."/>
            <person name="Kolisko M."/>
            <person name="Husnik F."/>
            <person name="Keeling P."/>
            <person name="Hampl V."/>
        </authorList>
    </citation>
    <scope>NUCLEOTIDE SEQUENCE [LARGE SCALE GENOMIC DNA]</scope>
    <source>
        <strain evidence="2">ST1C</strain>
    </source>
</reference>
<evidence type="ECO:0000313" key="3">
    <source>
        <dbReference type="Proteomes" id="UP000324800"/>
    </source>
</evidence>
<evidence type="ECO:0000313" key="2">
    <source>
        <dbReference type="EMBL" id="KAA6354573.1"/>
    </source>
</evidence>
<evidence type="ECO:0000256" key="1">
    <source>
        <dbReference type="SAM" id="MobiDB-lite"/>
    </source>
</evidence>
<proteinExistence type="predicted"/>
<organism evidence="2 3">
    <name type="scientific">Streblomastix strix</name>
    <dbReference type="NCBI Taxonomy" id="222440"/>
    <lineage>
        <taxon>Eukaryota</taxon>
        <taxon>Metamonada</taxon>
        <taxon>Preaxostyla</taxon>
        <taxon>Oxymonadida</taxon>
        <taxon>Streblomastigidae</taxon>
        <taxon>Streblomastix</taxon>
    </lineage>
</organism>
<protein>
    <submittedName>
        <fullName evidence="2">Uncharacterized protein</fullName>
    </submittedName>
</protein>
<dbReference type="Proteomes" id="UP000324800">
    <property type="component" value="Unassembled WGS sequence"/>
</dbReference>
<sequence length="115" mass="13466">PNDGRTILTQMQKDPPENHSDRDSNWTEDQTPQQQITAPQPKQPTPPTQRKQQVQEQPKYQIPVQIPTFICRKDAPPNQDDIDEQEILQEKLAAQQEEKEIYYISDSENDWQQAI</sequence>
<name>A0A5J4T9S1_9EUKA</name>
<comment type="caution">
    <text evidence="2">The sequence shown here is derived from an EMBL/GenBank/DDBJ whole genome shotgun (WGS) entry which is preliminary data.</text>
</comment>